<keyword evidence="2" id="KW-1185">Reference proteome</keyword>
<evidence type="ECO:0008006" key="3">
    <source>
        <dbReference type="Google" id="ProtNLM"/>
    </source>
</evidence>
<dbReference type="EMBL" id="JAPEUY010000001">
    <property type="protein sequence ID" value="KAJ4377787.1"/>
    <property type="molecule type" value="Genomic_DNA"/>
</dbReference>
<protein>
    <recommendedName>
        <fullName evidence="3">F-box domain-containing protein</fullName>
    </recommendedName>
</protein>
<evidence type="ECO:0000313" key="2">
    <source>
        <dbReference type="Proteomes" id="UP001140560"/>
    </source>
</evidence>
<comment type="caution">
    <text evidence="1">The sequence shown here is derived from an EMBL/GenBank/DDBJ whole genome shotgun (WGS) entry which is preliminary data.</text>
</comment>
<reference evidence="1" key="1">
    <citation type="submission" date="2022-10" db="EMBL/GenBank/DDBJ databases">
        <title>Tapping the CABI collections for fungal endophytes: first genome assemblies for Collariella, Neodidymelliopsis, Ascochyta clinopodiicola, Didymella pomorum, Didymosphaeria variabile, Neocosmospora piperis and Neocucurbitaria cava.</title>
        <authorList>
            <person name="Hill R."/>
        </authorList>
    </citation>
    <scope>NUCLEOTIDE SEQUENCE</scope>
    <source>
        <strain evidence="1">IMI 356814</strain>
    </source>
</reference>
<gene>
    <name evidence="1" type="ORF">N0V83_000617</name>
</gene>
<dbReference type="OrthoDB" id="2997776at2759"/>
<name>A0A9W8YH29_9PLEO</name>
<accession>A0A9W8YH29</accession>
<evidence type="ECO:0000313" key="1">
    <source>
        <dbReference type="EMBL" id="KAJ4377787.1"/>
    </source>
</evidence>
<organism evidence="1 2">
    <name type="scientific">Neocucurbitaria cava</name>
    <dbReference type="NCBI Taxonomy" id="798079"/>
    <lineage>
        <taxon>Eukaryota</taxon>
        <taxon>Fungi</taxon>
        <taxon>Dikarya</taxon>
        <taxon>Ascomycota</taxon>
        <taxon>Pezizomycotina</taxon>
        <taxon>Dothideomycetes</taxon>
        <taxon>Pleosporomycetidae</taxon>
        <taxon>Pleosporales</taxon>
        <taxon>Pleosporineae</taxon>
        <taxon>Cucurbitariaceae</taxon>
        <taxon>Neocucurbitaria</taxon>
    </lineage>
</organism>
<proteinExistence type="predicted"/>
<dbReference type="Proteomes" id="UP001140560">
    <property type="component" value="Unassembled WGS sequence"/>
</dbReference>
<dbReference type="AlphaFoldDB" id="A0A9W8YH29"/>
<sequence length="262" mass="31125">MSTLPVEIWLTIFGIVDDLDTLWSIARNVSHYLRDCVDEYFVHGVVQTAFRYHKETQQPKPRILNYGKRARDRPKWEKEHKSLMQKSNIVDVQDYLGRLIDHTTIGRGDRPPYYLNIRDHVHDTELVDLEVDCASCEVSFDWRRTFSAFFMEQHFVARTARRPTAEKTPYDQDLHDVAGRQGFSYSMRIREEIIAARRPRRKRLQSWVARNKRRMAAENRLYVEGRAEVDKALVRRQLRTEYLLEIVPEDLEAEDPFARRSS</sequence>